<accession>A0A2A2KAN2</accession>
<protein>
    <submittedName>
        <fullName evidence="1">Uncharacterized protein</fullName>
    </submittedName>
</protein>
<sequence length="170" mass="18436">MWHFQDAQVLQGGEYLMGHGGQRAQARATQAKLLQPWGVSQCLQHRAGAQLGAVSHIDAPECREGLQEVGRHLDHIEILQRQRGDMVEACREYRQGVEGDIGKTQHVAVQTLPGPHEQVCGPGVARTDFVTPVLGASVGPGVQLFAQRGQLDAQRLYLFGHTCADAQGGQ</sequence>
<evidence type="ECO:0000313" key="1">
    <source>
        <dbReference type="EMBL" id="PAV70933.1"/>
    </source>
</evidence>
<keyword evidence="2" id="KW-1185">Reference proteome</keyword>
<proteinExistence type="predicted"/>
<reference evidence="1 2" key="1">
    <citation type="journal article" date="2017" name="Curr. Biol.">
        <title>Genome architecture and evolution of a unichromosomal asexual nematode.</title>
        <authorList>
            <person name="Fradin H."/>
            <person name="Zegar C."/>
            <person name="Gutwein M."/>
            <person name="Lucas J."/>
            <person name="Kovtun M."/>
            <person name="Corcoran D."/>
            <person name="Baugh L.R."/>
            <person name="Kiontke K."/>
            <person name="Gunsalus K."/>
            <person name="Fitch D.H."/>
            <person name="Piano F."/>
        </authorList>
    </citation>
    <scope>NUCLEOTIDE SEQUENCE [LARGE SCALE GENOMIC DNA]</scope>
    <source>
        <strain evidence="1">PF1309</strain>
    </source>
</reference>
<dbReference type="EMBL" id="LIAE01009163">
    <property type="protein sequence ID" value="PAV70933.1"/>
    <property type="molecule type" value="Genomic_DNA"/>
</dbReference>
<evidence type="ECO:0000313" key="2">
    <source>
        <dbReference type="Proteomes" id="UP000218231"/>
    </source>
</evidence>
<name>A0A2A2KAN2_9BILA</name>
<dbReference type="Proteomes" id="UP000218231">
    <property type="component" value="Unassembled WGS sequence"/>
</dbReference>
<organism evidence="1 2">
    <name type="scientific">Diploscapter pachys</name>
    <dbReference type="NCBI Taxonomy" id="2018661"/>
    <lineage>
        <taxon>Eukaryota</taxon>
        <taxon>Metazoa</taxon>
        <taxon>Ecdysozoa</taxon>
        <taxon>Nematoda</taxon>
        <taxon>Chromadorea</taxon>
        <taxon>Rhabditida</taxon>
        <taxon>Rhabditina</taxon>
        <taxon>Rhabditomorpha</taxon>
        <taxon>Rhabditoidea</taxon>
        <taxon>Rhabditidae</taxon>
        <taxon>Diploscapter</taxon>
    </lineage>
</organism>
<dbReference type="AlphaFoldDB" id="A0A2A2KAN2"/>
<comment type="caution">
    <text evidence="1">The sequence shown here is derived from an EMBL/GenBank/DDBJ whole genome shotgun (WGS) entry which is preliminary data.</text>
</comment>
<gene>
    <name evidence="1" type="ORF">WR25_25872</name>
</gene>